<keyword evidence="1" id="KW-0812">Transmembrane</keyword>
<dbReference type="Pfam" id="PF17802">
    <property type="entry name" value="SpaA"/>
    <property type="match status" value="1"/>
</dbReference>
<dbReference type="Proteomes" id="UP000295444">
    <property type="component" value="Unassembled WGS sequence"/>
</dbReference>
<organism evidence="4 5">
    <name type="scientific">Labedaea rhizosphaerae</name>
    <dbReference type="NCBI Taxonomy" id="598644"/>
    <lineage>
        <taxon>Bacteria</taxon>
        <taxon>Bacillati</taxon>
        <taxon>Actinomycetota</taxon>
        <taxon>Actinomycetes</taxon>
        <taxon>Pseudonocardiales</taxon>
        <taxon>Pseudonocardiaceae</taxon>
        <taxon>Labedaea</taxon>
    </lineage>
</organism>
<comment type="caution">
    <text evidence="4">The sequence shown here is derived from an EMBL/GenBank/DDBJ whole genome shotgun (WGS) entry which is preliminary data.</text>
</comment>
<gene>
    <name evidence="4" type="ORF">EV186_101164</name>
</gene>
<dbReference type="InterPro" id="IPR013783">
    <property type="entry name" value="Ig-like_fold"/>
</dbReference>
<proteinExistence type="predicted"/>
<keyword evidence="5" id="KW-1185">Reference proteome</keyword>
<evidence type="ECO:0000256" key="2">
    <source>
        <dbReference type="SAM" id="SignalP"/>
    </source>
</evidence>
<dbReference type="InterPro" id="IPR041033">
    <property type="entry name" value="SpaA_PFL_dom_1"/>
</dbReference>
<dbReference type="GO" id="GO:0005975">
    <property type="term" value="P:carbohydrate metabolic process"/>
    <property type="evidence" value="ECO:0007669"/>
    <property type="project" value="UniProtKB-ARBA"/>
</dbReference>
<dbReference type="AlphaFoldDB" id="A0A4R6SLN7"/>
<accession>A0A4R6SLN7</accession>
<keyword evidence="1" id="KW-1133">Transmembrane helix</keyword>
<feature type="domain" description="SpaA-like prealbumin fold" evidence="3">
    <location>
        <begin position="311"/>
        <end position="391"/>
    </location>
</feature>
<feature type="transmembrane region" description="Helical" evidence="1">
    <location>
        <begin position="449"/>
        <end position="469"/>
    </location>
</feature>
<evidence type="ECO:0000313" key="4">
    <source>
        <dbReference type="EMBL" id="TDQ04222.1"/>
    </source>
</evidence>
<dbReference type="Gene3D" id="2.60.40.10">
    <property type="entry name" value="Immunoglobulins"/>
    <property type="match status" value="1"/>
</dbReference>
<evidence type="ECO:0000313" key="5">
    <source>
        <dbReference type="Proteomes" id="UP000295444"/>
    </source>
</evidence>
<feature type="chain" id="PRO_5020811892" description="SpaA-like prealbumin fold domain-containing protein" evidence="2">
    <location>
        <begin position="34"/>
        <end position="476"/>
    </location>
</feature>
<evidence type="ECO:0000259" key="3">
    <source>
        <dbReference type="Pfam" id="PF17802"/>
    </source>
</evidence>
<dbReference type="OrthoDB" id="3653979at2"/>
<feature type="signal peptide" evidence="2">
    <location>
        <begin position="1"/>
        <end position="33"/>
    </location>
</feature>
<protein>
    <recommendedName>
        <fullName evidence="3">SpaA-like prealbumin fold domain-containing protein</fullName>
    </recommendedName>
</protein>
<keyword evidence="2" id="KW-0732">Signal</keyword>
<keyword evidence="1" id="KW-0472">Membrane</keyword>
<dbReference type="RefSeq" id="WP_133847165.1">
    <property type="nucleotide sequence ID" value="NZ_SNXZ01000001.1"/>
</dbReference>
<name>A0A4R6SLN7_LABRH</name>
<sequence length="476" mass="48832">MGRQSLRALAATAATAVALSGAAMLVTAPAASAAVKEGLGYDTTPAQPYLHNPDSSDWMGSYVVDGKQVWCVQFAYKAPDSNEQYQAGEELRTKWNTALPKDVAADISYLLLRYSTTKSKDEAAALAHLLHSWTAAPQDPSQLDASNDFRHIAYNAPFHLSKLPASARAAVTRLKADADANHGPWTAKVAAPEKDQVIGTQDDWKITVTGASGKAIGNVPVKVTLTDAEFAEGPAKGKTESTVTTPDDGSALALAVTPTGAKPNLKISLDSPADKPVVRKAVDVDTQRVVSTGGEKTLTSATGTTAVTAPGKVKVAKTDSRSGKAIKGVSLRITGDDGKTAALGQDGKPLVGADGKPAVVVTGSDGTATVPDLKTPQDICVVEVSPAKGYDQAFDPADPPKACGTVKPGDTLALSMTNKPNMTVPSTIPAGEVDNLTATANVVDKPNGAALAGLGVLALAGAGGVGLLIRRRSTGR</sequence>
<dbReference type="EMBL" id="SNXZ01000001">
    <property type="protein sequence ID" value="TDQ04222.1"/>
    <property type="molecule type" value="Genomic_DNA"/>
</dbReference>
<reference evidence="4 5" key="1">
    <citation type="submission" date="2019-03" db="EMBL/GenBank/DDBJ databases">
        <title>Genomic Encyclopedia of Type Strains, Phase IV (KMG-IV): sequencing the most valuable type-strain genomes for metagenomic binning, comparative biology and taxonomic classification.</title>
        <authorList>
            <person name="Goeker M."/>
        </authorList>
    </citation>
    <scope>NUCLEOTIDE SEQUENCE [LARGE SCALE GENOMIC DNA]</scope>
    <source>
        <strain evidence="4 5">DSM 45361</strain>
    </source>
</reference>
<evidence type="ECO:0000256" key="1">
    <source>
        <dbReference type="SAM" id="Phobius"/>
    </source>
</evidence>